<name>A0A0H2RDY6_9AGAM</name>
<dbReference type="Proteomes" id="UP000053477">
    <property type="component" value="Unassembled WGS sequence"/>
</dbReference>
<dbReference type="AlphaFoldDB" id="A0A0H2RDY6"/>
<sequence>MALADSTIITFISIVNSGKPGPRAAIACYLIPGIFSSKWKAAILRFRISYICTLSFDTLSFLLSLCKTARLHREQKAVGSSSEVVYLLLRDGCTLYAFIASSNIINFILFELSWDRSISIIDKFDAVFAVSSGTNCELTHACVTAPSLVTIFLHII</sequence>
<gene>
    <name evidence="1" type="ORF">SCHPADRAFT_539566</name>
</gene>
<proteinExistence type="predicted"/>
<protein>
    <submittedName>
        <fullName evidence="1">Uncharacterized protein</fullName>
    </submittedName>
</protein>
<keyword evidence="2" id="KW-1185">Reference proteome</keyword>
<dbReference type="InParanoid" id="A0A0H2RDY6"/>
<evidence type="ECO:0000313" key="2">
    <source>
        <dbReference type="Proteomes" id="UP000053477"/>
    </source>
</evidence>
<dbReference type="EMBL" id="KQ086039">
    <property type="protein sequence ID" value="KLO09979.1"/>
    <property type="molecule type" value="Genomic_DNA"/>
</dbReference>
<reference evidence="1 2" key="1">
    <citation type="submission" date="2015-04" db="EMBL/GenBank/DDBJ databases">
        <title>Complete genome sequence of Schizopora paradoxa KUC8140, a cosmopolitan wood degrader in East Asia.</title>
        <authorList>
            <consortium name="DOE Joint Genome Institute"/>
            <person name="Min B."/>
            <person name="Park H."/>
            <person name="Jang Y."/>
            <person name="Kim J.-J."/>
            <person name="Kim K.H."/>
            <person name="Pangilinan J."/>
            <person name="Lipzen A."/>
            <person name="Riley R."/>
            <person name="Grigoriev I.V."/>
            <person name="Spatafora J.W."/>
            <person name="Choi I.-G."/>
        </authorList>
    </citation>
    <scope>NUCLEOTIDE SEQUENCE [LARGE SCALE GENOMIC DNA]</scope>
    <source>
        <strain evidence="1 2">KUC8140</strain>
    </source>
</reference>
<evidence type="ECO:0000313" key="1">
    <source>
        <dbReference type="EMBL" id="KLO09979.1"/>
    </source>
</evidence>
<accession>A0A0H2RDY6</accession>
<organism evidence="1 2">
    <name type="scientific">Schizopora paradoxa</name>
    <dbReference type="NCBI Taxonomy" id="27342"/>
    <lineage>
        <taxon>Eukaryota</taxon>
        <taxon>Fungi</taxon>
        <taxon>Dikarya</taxon>
        <taxon>Basidiomycota</taxon>
        <taxon>Agaricomycotina</taxon>
        <taxon>Agaricomycetes</taxon>
        <taxon>Hymenochaetales</taxon>
        <taxon>Schizoporaceae</taxon>
        <taxon>Schizopora</taxon>
    </lineage>
</organism>